<dbReference type="InterPro" id="IPR000014">
    <property type="entry name" value="PAS"/>
</dbReference>
<feature type="domain" description="PAS" evidence="11">
    <location>
        <begin position="369"/>
        <end position="440"/>
    </location>
</feature>
<keyword evidence="9" id="KW-0175">Coiled coil</keyword>
<dbReference type="SUPFAM" id="SSF55785">
    <property type="entry name" value="PYP-like sensor domain (PAS domain)"/>
    <property type="match status" value="3"/>
</dbReference>
<dbReference type="CDD" id="cd00082">
    <property type="entry name" value="HisKA"/>
    <property type="match status" value="1"/>
</dbReference>
<comment type="caution">
    <text evidence="12">The sequence shown here is derived from an EMBL/GenBank/DDBJ whole genome shotgun (WGS) entry which is preliminary data.</text>
</comment>
<accession>A0ABW1V7C1</accession>
<dbReference type="PANTHER" id="PTHR43065:SF46">
    <property type="entry name" value="C4-DICARBOXYLATE TRANSPORT SENSOR PROTEIN DCTB"/>
    <property type="match status" value="1"/>
</dbReference>
<evidence type="ECO:0000256" key="4">
    <source>
        <dbReference type="ARBA" id="ARBA00022679"/>
    </source>
</evidence>
<dbReference type="InterPro" id="IPR035965">
    <property type="entry name" value="PAS-like_dom_sf"/>
</dbReference>
<dbReference type="Proteomes" id="UP001596233">
    <property type="component" value="Unassembled WGS sequence"/>
</dbReference>
<dbReference type="InterPro" id="IPR003661">
    <property type="entry name" value="HisK_dim/P_dom"/>
</dbReference>
<evidence type="ECO:0000313" key="13">
    <source>
        <dbReference type="Proteomes" id="UP001596233"/>
    </source>
</evidence>
<comment type="catalytic activity">
    <reaction evidence="1">
        <text>ATP + protein L-histidine = ADP + protein N-phospho-L-histidine.</text>
        <dbReference type="EC" id="2.7.13.3"/>
    </reaction>
</comment>
<protein>
    <recommendedName>
        <fullName evidence="2">histidine kinase</fullName>
        <ecNumber evidence="2">2.7.13.3</ecNumber>
    </recommendedName>
</protein>
<keyword evidence="5" id="KW-0547">Nucleotide-binding</keyword>
<dbReference type="SMART" id="SM00387">
    <property type="entry name" value="HATPase_c"/>
    <property type="match status" value="1"/>
</dbReference>
<evidence type="ECO:0000256" key="6">
    <source>
        <dbReference type="ARBA" id="ARBA00022777"/>
    </source>
</evidence>
<dbReference type="SMART" id="SM00091">
    <property type="entry name" value="PAS"/>
    <property type="match status" value="3"/>
</dbReference>
<evidence type="ECO:0000256" key="5">
    <source>
        <dbReference type="ARBA" id="ARBA00022741"/>
    </source>
</evidence>
<feature type="coiled-coil region" evidence="9">
    <location>
        <begin position="205"/>
        <end position="239"/>
    </location>
</feature>
<dbReference type="PANTHER" id="PTHR43065">
    <property type="entry name" value="SENSOR HISTIDINE KINASE"/>
    <property type="match status" value="1"/>
</dbReference>
<evidence type="ECO:0000256" key="3">
    <source>
        <dbReference type="ARBA" id="ARBA00022553"/>
    </source>
</evidence>
<keyword evidence="13" id="KW-1185">Reference proteome</keyword>
<dbReference type="RefSeq" id="WP_379234709.1">
    <property type="nucleotide sequence ID" value="NZ_JBHSTE010000004.1"/>
</dbReference>
<dbReference type="CDD" id="cd00130">
    <property type="entry name" value="PAS"/>
    <property type="match status" value="1"/>
</dbReference>
<name>A0ABW1V7C1_9BACL</name>
<reference evidence="13" key="1">
    <citation type="journal article" date="2019" name="Int. J. Syst. Evol. Microbiol.">
        <title>The Global Catalogue of Microorganisms (GCM) 10K type strain sequencing project: providing services to taxonomists for standard genome sequencing and annotation.</title>
        <authorList>
            <consortium name="The Broad Institute Genomics Platform"/>
            <consortium name="The Broad Institute Genome Sequencing Center for Infectious Disease"/>
            <person name="Wu L."/>
            <person name="Ma J."/>
        </authorList>
    </citation>
    <scope>NUCLEOTIDE SEQUENCE [LARGE SCALE GENOMIC DNA]</scope>
    <source>
        <strain evidence="13">PCU 280</strain>
    </source>
</reference>
<gene>
    <name evidence="12" type="ORF">ACFP56_11925</name>
</gene>
<dbReference type="Gene3D" id="1.10.287.130">
    <property type="match status" value="1"/>
</dbReference>
<evidence type="ECO:0000256" key="9">
    <source>
        <dbReference type="SAM" id="Coils"/>
    </source>
</evidence>
<dbReference type="PRINTS" id="PR00344">
    <property type="entry name" value="BCTRLSENSOR"/>
</dbReference>
<evidence type="ECO:0000256" key="7">
    <source>
        <dbReference type="ARBA" id="ARBA00022840"/>
    </source>
</evidence>
<keyword evidence="4" id="KW-0808">Transferase</keyword>
<dbReference type="Pfam" id="PF00512">
    <property type="entry name" value="HisKA"/>
    <property type="match status" value="1"/>
</dbReference>
<keyword evidence="3" id="KW-0597">Phosphoprotein</keyword>
<keyword evidence="7" id="KW-0067">ATP-binding</keyword>
<dbReference type="Pfam" id="PF02518">
    <property type="entry name" value="HATPase_c"/>
    <property type="match status" value="1"/>
</dbReference>
<proteinExistence type="predicted"/>
<dbReference type="SUPFAM" id="SSF55874">
    <property type="entry name" value="ATPase domain of HSP90 chaperone/DNA topoisomerase II/histidine kinase"/>
    <property type="match status" value="1"/>
</dbReference>
<dbReference type="SUPFAM" id="SSF47384">
    <property type="entry name" value="Homodimeric domain of signal transducing histidine kinase"/>
    <property type="match status" value="1"/>
</dbReference>
<dbReference type="EMBL" id="JBHSTE010000004">
    <property type="protein sequence ID" value="MFC6333326.1"/>
    <property type="molecule type" value="Genomic_DNA"/>
</dbReference>
<dbReference type="PROSITE" id="PS50109">
    <property type="entry name" value="HIS_KIN"/>
    <property type="match status" value="1"/>
</dbReference>
<evidence type="ECO:0000256" key="8">
    <source>
        <dbReference type="ARBA" id="ARBA00023012"/>
    </source>
</evidence>
<keyword evidence="6" id="KW-0418">Kinase</keyword>
<dbReference type="SMART" id="SM00388">
    <property type="entry name" value="HisKA"/>
    <property type="match status" value="1"/>
</dbReference>
<dbReference type="Pfam" id="PF00989">
    <property type="entry name" value="PAS"/>
    <property type="match status" value="1"/>
</dbReference>
<organism evidence="12 13">
    <name type="scientific">Paenibacillus septentrionalis</name>
    <dbReference type="NCBI Taxonomy" id="429342"/>
    <lineage>
        <taxon>Bacteria</taxon>
        <taxon>Bacillati</taxon>
        <taxon>Bacillota</taxon>
        <taxon>Bacilli</taxon>
        <taxon>Bacillales</taxon>
        <taxon>Paenibacillaceae</taxon>
        <taxon>Paenibacillus</taxon>
    </lineage>
</organism>
<feature type="domain" description="Histidine kinase" evidence="10">
    <location>
        <begin position="499"/>
        <end position="703"/>
    </location>
</feature>
<dbReference type="InterPro" id="IPR013767">
    <property type="entry name" value="PAS_fold"/>
</dbReference>
<evidence type="ECO:0000313" key="12">
    <source>
        <dbReference type="EMBL" id="MFC6333326.1"/>
    </source>
</evidence>
<keyword evidence="8" id="KW-0902">Two-component regulatory system</keyword>
<dbReference type="PROSITE" id="PS50112">
    <property type="entry name" value="PAS"/>
    <property type="match status" value="1"/>
</dbReference>
<evidence type="ECO:0000256" key="1">
    <source>
        <dbReference type="ARBA" id="ARBA00000085"/>
    </source>
</evidence>
<dbReference type="EC" id="2.7.13.3" evidence="2"/>
<evidence type="ECO:0000259" key="11">
    <source>
        <dbReference type="PROSITE" id="PS50112"/>
    </source>
</evidence>
<dbReference type="InterPro" id="IPR004358">
    <property type="entry name" value="Sig_transdc_His_kin-like_C"/>
</dbReference>
<sequence>MKFRLTVQAGQVIDASDAFLAITEFTMEELKSAFHTVWHDLLRIQLDEAMLGDASETYFFTKRLEVKKAWVRRHSCQQMTQYDFDIQYDFDLANRLPYIDHLFFNGITGVAIYSAPDMTLLKANQIYLNFLDEPYRQANHSIGRPIHSIVSGFAGSEIEKQFLTLLQTGKAFYVKELTHIGYKRGTTYWDTTSVPIYEYGQIKYIVQTADEITEVMRNKQQLEEQSATIRQQKLELEAIIKHSSNAICVFEKNGTISLMNEEAQRGLPIIGVGDALTCATLYSLSGEKLSEDQSPISRALKGETVKNFKMIVRAPGYESVFDSSAVPVLNEENQVSKVIASFHNITELMEHRNNLERLVNERTRELSIAHEELNNILESVTDGFFALNKDWEIVYVNRHFCRMIGKEREDILHRKLEELYSGSDSYRIELAELNQAMEERTPVTFEGWGFLGNGFFEIRAYPYHDGICVFQKDITEQKKYEQELKRLSQLNLIGQLAAGISHEIRNPMTAVRGFLQLLHKNHEFSNYKDTFGLMIDELDRANAIVSEFLSMGSVKLNEQKMQNINTIVTDIVPLIQADALRQGYLLELDIKNTPDLMLNHNEIRQLILNLCRNGFEAMTLGKKLTISTYSDHEHVMLAVKDEGNGINPDIMDRVGTPFFTTKDNGTGLGLGVCHGIAARHNAALEISSGSKGTTVLVKFKIDALPDL</sequence>
<evidence type="ECO:0000259" key="10">
    <source>
        <dbReference type="PROSITE" id="PS50109"/>
    </source>
</evidence>
<evidence type="ECO:0000256" key="2">
    <source>
        <dbReference type="ARBA" id="ARBA00012438"/>
    </source>
</evidence>
<dbReference type="InterPro" id="IPR005467">
    <property type="entry name" value="His_kinase_dom"/>
</dbReference>
<dbReference type="InterPro" id="IPR003594">
    <property type="entry name" value="HATPase_dom"/>
</dbReference>
<dbReference type="InterPro" id="IPR036097">
    <property type="entry name" value="HisK_dim/P_sf"/>
</dbReference>
<dbReference type="Gene3D" id="3.30.450.20">
    <property type="entry name" value="PAS domain"/>
    <property type="match status" value="3"/>
</dbReference>
<dbReference type="Gene3D" id="3.30.565.10">
    <property type="entry name" value="Histidine kinase-like ATPase, C-terminal domain"/>
    <property type="match status" value="1"/>
</dbReference>
<dbReference type="NCBIfam" id="TIGR00229">
    <property type="entry name" value="sensory_box"/>
    <property type="match status" value="1"/>
</dbReference>
<dbReference type="InterPro" id="IPR036890">
    <property type="entry name" value="HATPase_C_sf"/>
</dbReference>